<dbReference type="InterPro" id="IPR020624">
    <property type="entry name" value="Schiff_base-form_aldolases_CS"/>
</dbReference>
<gene>
    <name evidence="3" type="ORF">S03H2_09040</name>
</gene>
<evidence type="ECO:0008006" key="4">
    <source>
        <dbReference type="Google" id="ProtNLM"/>
    </source>
</evidence>
<dbReference type="PANTHER" id="PTHR12128">
    <property type="entry name" value="DIHYDRODIPICOLINATE SYNTHASE"/>
    <property type="match status" value="1"/>
</dbReference>
<reference evidence="3" key="1">
    <citation type="journal article" date="2014" name="Front. Microbiol.">
        <title>High frequency of phylogenetically diverse reductive dehalogenase-homologous genes in deep subseafloor sedimentary metagenomes.</title>
        <authorList>
            <person name="Kawai M."/>
            <person name="Futagami T."/>
            <person name="Toyoda A."/>
            <person name="Takaki Y."/>
            <person name="Nishi S."/>
            <person name="Hori S."/>
            <person name="Arai W."/>
            <person name="Tsubouchi T."/>
            <person name="Morono Y."/>
            <person name="Uchiyama I."/>
            <person name="Ito T."/>
            <person name="Fujiyama A."/>
            <person name="Inagaki F."/>
            <person name="Takami H."/>
        </authorList>
    </citation>
    <scope>NUCLEOTIDE SEQUENCE</scope>
    <source>
        <strain evidence="3">Expedition CK06-06</strain>
    </source>
</reference>
<name>X1ELA7_9ZZZZ</name>
<dbReference type="AlphaFoldDB" id="X1ELA7"/>
<dbReference type="Pfam" id="PF00701">
    <property type="entry name" value="DHDPS"/>
    <property type="match status" value="1"/>
</dbReference>
<dbReference type="GO" id="GO:0008840">
    <property type="term" value="F:4-hydroxy-tetrahydrodipicolinate synthase activity"/>
    <property type="evidence" value="ECO:0007669"/>
    <property type="project" value="TreeGrafter"/>
</dbReference>
<keyword evidence="2" id="KW-0704">Schiff base</keyword>
<comment type="caution">
    <text evidence="3">The sequence shown here is derived from an EMBL/GenBank/DDBJ whole genome shotgun (WGS) entry which is preliminary data.</text>
</comment>
<dbReference type="Gene3D" id="3.20.20.70">
    <property type="entry name" value="Aldolase class I"/>
    <property type="match status" value="2"/>
</dbReference>
<evidence type="ECO:0000256" key="1">
    <source>
        <dbReference type="ARBA" id="ARBA00023239"/>
    </source>
</evidence>
<dbReference type="PROSITE" id="PS00665">
    <property type="entry name" value="DHDPS_1"/>
    <property type="match status" value="1"/>
</dbReference>
<keyword evidence="1" id="KW-0456">Lyase</keyword>
<organism evidence="3">
    <name type="scientific">marine sediment metagenome</name>
    <dbReference type="NCBI Taxonomy" id="412755"/>
    <lineage>
        <taxon>unclassified sequences</taxon>
        <taxon>metagenomes</taxon>
        <taxon>ecological metagenomes</taxon>
    </lineage>
</organism>
<dbReference type="EMBL" id="BARU01004513">
    <property type="protein sequence ID" value="GAH21120.1"/>
    <property type="molecule type" value="Genomic_DNA"/>
</dbReference>
<dbReference type="SUPFAM" id="SSF51569">
    <property type="entry name" value="Aldolase"/>
    <property type="match status" value="2"/>
</dbReference>
<accession>X1ELA7</accession>
<dbReference type="InterPro" id="IPR013785">
    <property type="entry name" value="Aldolase_TIM"/>
</dbReference>
<proteinExistence type="predicted"/>
<evidence type="ECO:0000256" key="2">
    <source>
        <dbReference type="ARBA" id="ARBA00023270"/>
    </source>
</evidence>
<evidence type="ECO:0000313" key="3">
    <source>
        <dbReference type="EMBL" id="GAH21120.1"/>
    </source>
</evidence>
<dbReference type="InterPro" id="IPR002220">
    <property type="entry name" value="DapA-like"/>
</dbReference>
<protein>
    <recommendedName>
        <fullName evidence="4">Dihydrodipicolinate synthase</fullName>
    </recommendedName>
</protein>
<dbReference type="PANTHER" id="PTHR12128:SF66">
    <property type="entry name" value="4-HYDROXY-2-OXOGLUTARATE ALDOLASE, MITOCHONDRIAL"/>
    <property type="match status" value="1"/>
</dbReference>
<sequence>MDKKFQGVYAVICTPFTEDDKIDETALRKHLRYLVDRGNVHGIIPTGSTGEFAAMSDQELAAVQKDIQKVRELYFKLLPLLTMFETTGQYVQLTKAGLEILGRPYGNPRRPLLPPTDEDKQRLREVLETLIT</sequence>